<evidence type="ECO:0000313" key="1">
    <source>
        <dbReference type="EMBL" id="KAG5675286.1"/>
    </source>
</evidence>
<keyword evidence="2" id="KW-1185">Reference proteome</keyword>
<comment type="caution">
    <text evidence="1">The sequence shown here is derived from an EMBL/GenBank/DDBJ whole genome shotgun (WGS) entry which is preliminary data.</text>
</comment>
<name>A0A9J6C1C6_POLVA</name>
<protein>
    <submittedName>
        <fullName evidence="1">Uncharacterized protein</fullName>
    </submittedName>
</protein>
<dbReference type="Proteomes" id="UP001107558">
    <property type="component" value="Chromosome 2"/>
</dbReference>
<dbReference type="EMBL" id="JADBJN010000002">
    <property type="protein sequence ID" value="KAG5675286.1"/>
    <property type="molecule type" value="Genomic_DNA"/>
</dbReference>
<organism evidence="1 2">
    <name type="scientific">Polypedilum vanderplanki</name>
    <name type="common">Sleeping chironomid midge</name>
    <dbReference type="NCBI Taxonomy" id="319348"/>
    <lineage>
        <taxon>Eukaryota</taxon>
        <taxon>Metazoa</taxon>
        <taxon>Ecdysozoa</taxon>
        <taxon>Arthropoda</taxon>
        <taxon>Hexapoda</taxon>
        <taxon>Insecta</taxon>
        <taxon>Pterygota</taxon>
        <taxon>Neoptera</taxon>
        <taxon>Endopterygota</taxon>
        <taxon>Diptera</taxon>
        <taxon>Nematocera</taxon>
        <taxon>Chironomoidea</taxon>
        <taxon>Chironomidae</taxon>
        <taxon>Chironominae</taxon>
        <taxon>Polypedilum</taxon>
        <taxon>Polypedilum</taxon>
    </lineage>
</organism>
<sequence length="121" mass="13942">MLFFTLVSRSSSRIALPLLFMAIITNIFARPYTYQSSSSSFQPYAHPAVLENDAAESLYPNYWKNPFYKTPRVRAALAHFSRLSYGEQPVENRIADAVPRREIYKLLTHAGFVQRSEFPYA</sequence>
<gene>
    <name evidence="1" type="ORF">PVAND_005198</name>
</gene>
<dbReference type="AlphaFoldDB" id="A0A9J6C1C6"/>
<evidence type="ECO:0000313" key="2">
    <source>
        <dbReference type="Proteomes" id="UP001107558"/>
    </source>
</evidence>
<reference evidence="1" key="1">
    <citation type="submission" date="2021-03" db="EMBL/GenBank/DDBJ databases">
        <title>Chromosome level genome of the anhydrobiotic midge Polypedilum vanderplanki.</title>
        <authorList>
            <person name="Yoshida Y."/>
            <person name="Kikawada T."/>
            <person name="Gusev O."/>
        </authorList>
    </citation>
    <scope>NUCLEOTIDE SEQUENCE</scope>
    <source>
        <strain evidence="1">NIAS01</strain>
        <tissue evidence="1">Whole body or cell culture</tissue>
    </source>
</reference>
<accession>A0A9J6C1C6</accession>
<dbReference type="OrthoDB" id="7674957at2759"/>
<proteinExistence type="predicted"/>